<evidence type="ECO:0000256" key="2">
    <source>
        <dbReference type="ARBA" id="ARBA00008053"/>
    </source>
</evidence>
<gene>
    <name evidence="7" type="ORF">KQI88_11385</name>
</gene>
<dbReference type="EMBL" id="JAHLQK010000004">
    <property type="protein sequence ID" value="MBU5677016.1"/>
    <property type="molecule type" value="Genomic_DNA"/>
</dbReference>
<dbReference type="InterPro" id="IPR007383">
    <property type="entry name" value="DUF445"/>
</dbReference>
<dbReference type="PANTHER" id="PTHR35791:SF1">
    <property type="entry name" value="UPF0754 MEMBRANE PROTEIN YHEB"/>
    <property type="match status" value="1"/>
</dbReference>
<sequence length="199" mass="22327">MVVQLLILAIIGGVIGWITNLLAIKMLFRPFQPISIPLINFKIQGLIPKRKAEIARSIGQTVETELLSIEEIIDKLVKSNNKDEILILLKNKITVIVANHLPSIIPSTFKGMISKYINDVIDEEGDKIITEAIEKMIEKATTSIELSKMIEDKVNEFEMEELERIVVNIAKTELKHIEVLGGILGFIIGIFQGIIILLF</sequence>
<evidence type="ECO:0000256" key="4">
    <source>
        <dbReference type="ARBA" id="ARBA00022989"/>
    </source>
</evidence>
<comment type="similarity">
    <text evidence="2">Belongs to the UPF0754 family.</text>
</comment>
<name>A0ABS6G3F0_9FIRM</name>
<keyword evidence="3 6" id="KW-0812">Transmembrane</keyword>
<protein>
    <submittedName>
        <fullName evidence="7">DUF445 family protein</fullName>
    </submittedName>
</protein>
<keyword evidence="4 6" id="KW-1133">Transmembrane helix</keyword>
<proteinExistence type="inferred from homology"/>
<accession>A0ABS6G3F0</accession>
<dbReference type="RefSeq" id="WP_216417414.1">
    <property type="nucleotide sequence ID" value="NZ_JAHLQK010000004.1"/>
</dbReference>
<feature type="transmembrane region" description="Helical" evidence="6">
    <location>
        <begin position="6"/>
        <end position="28"/>
    </location>
</feature>
<keyword evidence="5 6" id="KW-0472">Membrane</keyword>
<evidence type="ECO:0000256" key="6">
    <source>
        <dbReference type="SAM" id="Phobius"/>
    </source>
</evidence>
<feature type="transmembrane region" description="Helical" evidence="6">
    <location>
        <begin position="179"/>
        <end position="198"/>
    </location>
</feature>
<reference evidence="7 8" key="1">
    <citation type="submission" date="2021-06" db="EMBL/GenBank/DDBJ databases">
        <authorList>
            <person name="Sun Q."/>
            <person name="Li D."/>
        </authorList>
    </citation>
    <scope>NUCLEOTIDE SEQUENCE [LARGE SCALE GENOMIC DNA]</scope>
    <source>
        <strain evidence="7 8">MSJ-5</strain>
    </source>
</reference>
<keyword evidence="8" id="KW-1185">Reference proteome</keyword>
<dbReference type="Proteomes" id="UP000779508">
    <property type="component" value="Unassembled WGS sequence"/>
</dbReference>
<evidence type="ECO:0000313" key="8">
    <source>
        <dbReference type="Proteomes" id="UP000779508"/>
    </source>
</evidence>
<organism evidence="7 8">
    <name type="scientific">Alkaliphilus flagellatus</name>
    <dbReference type="NCBI Taxonomy" id="2841507"/>
    <lineage>
        <taxon>Bacteria</taxon>
        <taxon>Bacillati</taxon>
        <taxon>Bacillota</taxon>
        <taxon>Clostridia</taxon>
        <taxon>Peptostreptococcales</taxon>
        <taxon>Natronincolaceae</taxon>
        <taxon>Alkaliphilus</taxon>
    </lineage>
</organism>
<evidence type="ECO:0000256" key="3">
    <source>
        <dbReference type="ARBA" id="ARBA00022692"/>
    </source>
</evidence>
<dbReference type="Pfam" id="PF04286">
    <property type="entry name" value="DUF445"/>
    <property type="match status" value="1"/>
</dbReference>
<comment type="subcellular location">
    <subcellularLocation>
        <location evidence="1">Endomembrane system</location>
    </subcellularLocation>
</comment>
<comment type="caution">
    <text evidence="7">The sequence shown here is derived from an EMBL/GenBank/DDBJ whole genome shotgun (WGS) entry which is preliminary data.</text>
</comment>
<evidence type="ECO:0000256" key="1">
    <source>
        <dbReference type="ARBA" id="ARBA00004308"/>
    </source>
</evidence>
<evidence type="ECO:0000313" key="7">
    <source>
        <dbReference type="EMBL" id="MBU5677016.1"/>
    </source>
</evidence>
<evidence type="ECO:0000256" key="5">
    <source>
        <dbReference type="ARBA" id="ARBA00023136"/>
    </source>
</evidence>
<dbReference type="PANTHER" id="PTHR35791">
    <property type="entry name" value="UPF0754 MEMBRANE PROTEIN YHEB"/>
    <property type="match status" value="1"/>
</dbReference>